<dbReference type="HOGENOM" id="CLU_019602_18_2_7"/>
<evidence type="ECO:0000313" key="5">
    <source>
        <dbReference type="Proteomes" id="UP000011721"/>
    </source>
</evidence>
<dbReference type="KEGG" id="dsf:UWK_01073"/>
<evidence type="ECO:0000259" key="3">
    <source>
        <dbReference type="SMART" id="SM00062"/>
    </source>
</evidence>
<name>M1PD07_DESSD</name>
<sequence length="244" mass="26396">MAKKIILTLALFLCVASTAMAQKTIIFAVDATWPPMEFMDSDKQIVGYSIDYMTAAAKAAGFTPVFKNVAWDGIFAGLATGKYDAICSSVSITEKRQETMDFSTPYFKVRQALIVPADSNAKSFEDLKGQKVGAQIGTTGYFAIKAADGVEAKSYDEVGLAMEDLNVGRISAVVCDDPVAANYAMDKYKGSLKIASTIETGEVEFYGIAVKKGNKEVLDLVSKGIEDVAKTPYVQELQQKWIGQ</sequence>
<dbReference type="PANTHER" id="PTHR35936:SF17">
    <property type="entry name" value="ARGININE-BINDING EXTRACELLULAR PROTEIN ARTP"/>
    <property type="match status" value="1"/>
</dbReference>
<keyword evidence="5" id="KW-1185">Reference proteome</keyword>
<protein>
    <submittedName>
        <fullName evidence="4">Amino acid ABC transporter substrate-binding protein, PAAT family</fullName>
    </submittedName>
</protein>
<keyword evidence="1 2" id="KW-0732">Signal</keyword>
<dbReference type="EMBL" id="CP003985">
    <property type="protein sequence ID" value="AGF77645.1"/>
    <property type="molecule type" value="Genomic_DNA"/>
</dbReference>
<feature type="signal peptide" evidence="2">
    <location>
        <begin position="1"/>
        <end position="21"/>
    </location>
</feature>
<gene>
    <name evidence="4" type="ordered locus">UWK_01073</name>
</gene>
<dbReference type="PANTHER" id="PTHR35936">
    <property type="entry name" value="MEMBRANE-BOUND LYTIC MUREIN TRANSGLYCOSYLASE F"/>
    <property type="match status" value="1"/>
</dbReference>
<dbReference type="OrthoDB" id="6192933at2"/>
<reference evidence="5" key="1">
    <citation type="journal article" date="2013" name="Stand. Genomic Sci.">
        <title>Complete genome sequence of Desulfocapsa sulfexigens, a marine deltaproteobacterium specialized in disproportionating inorganic sulfur compounds.</title>
        <authorList>
            <person name="Finster K.W."/>
            <person name="Kjeldsen K.U."/>
            <person name="Kube M."/>
            <person name="Reinhardt R."/>
            <person name="Mussmann M."/>
            <person name="Amann R."/>
            <person name="Schreiber L."/>
        </authorList>
    </citation>
    <scope>NUCLEOTIDE SEQUENCE [LARGE SCALE GENOMIC DNA]</scope>
    <source>
        <strain evidence="5">DSM 10523 / SB164P1</strain>
    </source>
</reference>
<dbReference type="AlphaFoldDB" id="M1PD07"/>
<dbReference type="SMART" id="SM00062">
    <property type="entry name" value="PBPb"/>
    <property type="match status" value="1"/>
</dbReference>
<accession>M1PD07</accession>
<dbReference type="PATRIC" id="fig|1167006.5.peg.1199"/>
<dbReference type="STRING" id="1167006.UWK_01073"/>
<feature type="chain" id="PRO_5004016176" evidence="2">
    <location>
        <begin position="22"/>
        <end position="244"/>
    </location>
</feature>
<dbReference type="Pfam" id="PF00497">
    <property type="entry name" value="SBP_bac_3"/>
    <property type="match status" value="1"/>
</dbReference>
<dbReference type="Proteomes" id="UP000011721">
    <property type="component" value="Chromosome"/>
</dbReference>
<dbReference type="eggNOG" id="COG0834">
    <property type="taxonomic scope" value="Bacteria"/>
</dbReference>
<dbReference type="CDD" id="cd13624">
    <property type="entry name" value="PBP2_Arg_Lys_His"/>
    <property type="match status" value="1"/>
</dbReference>
<feature type="domain" description="Solute-binding protein family 3/N-terminal" evidence="3">
    <location>
        <begin position="24"/>
        <end position="243"/>
    </location>
</feature>
<dbReference type="SUPFAM" id="SSF53850">
    <property type="entry name" value="Periplasmic binding protein-like II"/>
    <property type="match status" value="1"/>
</dbReference>
<dbReference type="Gene3D" id="3.40.190.10">
    <property type="entry name" value="Periplasmic binding protein-like II"/>
    <property type="match status" value="2"/>
</dbReference>
<evidence type="ECO:0000256" key="2">
    <source>
        <dbReference type="SAM" id="SignalP"/>
    </source>
</evidence>
<evidence type="ECO:0000313" key="4">
    <source>
        <dbReference type="EMBL" id="AGF77645.1"/>
    </source>
</evidence>
<proteinExistence type="predicted"/>
<evidence type="ECO:0000256" key="1">
    <source>
        <dbReference type="ARBA" id="ARBA00022729"/>
    </source>
</evidence>
<dbReference type="RefSeq" id="WP_015403341.1">
    <property type="nucleotide sequence ID" value="NC_020304.1"/>
</dbReference>
<dbReference type="InterPro" id="IPR001638">
    <property type="entry name" value="Solute-binding_3/MltF_N"/>
</dbReference>
<organism evidence="4 5">
    <name type="scientific">Desulfocapsa sulfexigens (strain DSM 10523 / SB164P1)</name>
    <dbReference type="NCBI Taxonomy" id="1167006"/>
    <lineage>
        <taxon>Bacteria</taxon>
        <taxon>Pseudomonadati</taxon>
        <taxon>Thermodesulfobacteriota</taxon>
        <taxon>Desulfobulbia</taxon>
        <taxon>Desulfobulbales</taxon>
        <taxon>Desulfocapsaceae</taxon>
        <taxon>Desulfocapsa</taxon>
    </lineage>
</organism>